<dbReference type="Pfam" id="PF23324">
    <property type="entry name" value="DUF7086"/>
    <property type="match status" value="1"/>
</dbReference>
<reference evidence="3 4" key="1">
    <citation type="submission" date="2022-03" db="EMBL/GenBank/DDBJ databases">
        <authorList>
            <person name="Macdonald S."/>
            <person name="Ahmed S."/>
            <person name="Newling K."/>
        </authorList>
    </citation>
    <scope>NUCLEOTIDE SEQUENCE [LARGE SCALE GENOMIC DNA]</scope>
</reference>
<dbReference type="InterPro" id="IPR055513">
    <property type="entry name" value="DUF7086"/>
</dbReference>
<feature type="region of interest" description="Disordered" evidence="1">
    <location>
        <begin position="194"/>
        <end position="226"/>
    </location>
</feature>
<keyword evidence="4" id="KW-1185">Reference proteome</keyword>
<feature type="region of interest" description="Disordered" evidence="1">
    <location>
        <begin position="1"/>
        <end position="55"/>
    </location>
</feature>
<evidence type="ECO:0000313" key="4">
    <source>
        <dbReference type="Proteomes" id="UP001642260"/>
    </source>
</evidence>
<accession>A0ABC8LXU2</accession>
<evidence type="ECO:0000313" key="3">
    <source>
        <dbReference type="EMBL" id="CAH8388489.1"/>
    </source>
</evidence>
<feature type="domain" description="DUF7086" evidence="2">
    <location>
        <begin position="234"/>
        <end position="367"/>
    </location>
</feature>
<dbReference type="Proteomes" id="UP001642260">
    <property type="component" value="Unassembled WGS sequence"/>
</dbReference>
<feature type="compositionally biased region" description="Polar residues" evidence="1">
    <location>
        <begin position="35"/>
        <end position="55"/>
    </location>
</feature>
<evidence type="ECO:0000259" key="2">
    <source>
        <dbReference type="Pfam" id="PF23324"/>
    </source>
</evidence>
<sequence length="381" mass="43519">MDKNNGNQRRRRASGEDDQTSNQRRRTNPVVMVTNEPQNDGVQSEDANSNRNGGNQIRRVWEDDRATNQVLMVMSEPGNDGVQTGDDNDAPLHPLSLSLRPPTSYSSQIAPPLLRLAPPSPVAPSLMTQTTWSPRYLMTRFPSSQPYLTTSPSYLLSSSLIYSPYQTLSRGSSTPIQPPTFDFLTPERPVVRPVATAAESRRSYRSQSSRNQKDDTIPPPYPWATNKRGAIQSLENLESKQITTITGDVQCKHCEKVYQMSYNLREKFSQVENVFVTRKRLMRERAPAFWTNPEPMRCELCGRDKAVKPVIADRKSQINWLFLLLGQMLGYCTLEQLKNFCKHSKSHRTGAKDRVLYLTYLGLCKMLEPNRELFNRETSRW</sequence>
<dbReference type="AlphaFoldDB" id="A0ABC8LXU2"/>
<organism evidence="3 4">
    <name type="scientific">Eruca vesicaria subsp. sativa</name>
    <name type="common">Garden rocket</name>
    <name type="synonym">Eruca sativa</name>
    <dbReference type="NCBI Taxonomy" id="29727"/>
    <lineage>
        <taxon>Eukaryota</taxon>
        <taxon>Viridiplantae</taxon>
        <taxon>Streptophyta</taxon>
        <taxon>Embryophyta</taxon>
        <taxon>Tracheophyta</taxon>
        <taxon>Spermatophyta</taxon>
        <taxon>Magnoliopsida</taxon>
        <taxon>eudicotyledons</taxon>
        <taxon>Gunneridae</taxon>
        <taxon>Pentapetalae</taxon>
        <taxon>rosids</taxon>
        <taxon>malvids</taxon>
        <taxon>Brassicales</taxon>
        <taxon>Brassicaceae</taxon>
        <taxon>Brassiceae</taxon>
        <taxon>Eruca</taxon>
    </lineage>
</organism>
<evidence type="ECO:0000256" key="1">
    <source>
        <dbReference type="SAM" id="MobiDB-lite"/>
    </source>
</evidence>
<protein>
    <recommendedName>
        <fullName evidence="2">DUF7086 domain-containing protein</fullName>
    </recommendedName>
</protein>
<gene>
    <name evidence="3" type="ORF">ERUC_LOCUS40972</name>
</gene>
<name>A0ABC8LXU2_ERUVS</name>
<dbReference type="PANTHER" id="PTHR34272:SF12">
    <property type="entry name" value="HYDROXYPROLINE-RICH GLYCOPROTEIN FAMILY PROTEIN"/>
    <property type="match status" value="1"/>
</dbReference>
<dbReference type="PANTHER" id="PTHR34272">
    <property type="entry name" value="EXPRESSED PROTEIN"/>
    <property type="match status" value="1"/>
</dbReference>
<dbReference type="EMBL" id="CAKOAT010797376">
    <property type="protein sequence ID" value="CAH8388489.1"/>
    <property type="molecule type" value="Genomic_DNA"/>
</dbReference>
<proteinExistence type="predicted"/>
<comment type="caution">
    <text evidence="3">The sequence shown here is derived from an EMBL/GenBank/DDBJ whole genome shotgun (WGS) entry which is preliminary data.</text>
</comment>